<dbReference type="EMBL" id="JMIW01000006">
    <property type="protein sequence ID" value="KEO89265.1"/>
    <property type="molecule type" value="Genomic_DNA"/>
</dbReference>
<dbReference type="Proteomes" id="UP000027647">
    <property type="component" value="Unassembled WGS sequence"/>
</dbReference>
<proteinExistence type="predicted"/>
<dbReference type="AlphaFoldDB" id="A0A074M925"/>
<dbReference type="Pfam" id="PF00702">
    <property type="entry name" value="Hydrolase"/>
    <property type="match status" value="1"/>
</dbReference>
<dbReference type="OrthoDB" id="9816564at2"/>
<protein>
    <recommendedName>
        <fullName evidence="3">Hydrolase</fullName>
    </recommendedName>
</protein>
<dbReference type="eggNOG" id="COG5610">
    <property type="taxonomic scope" value="Bacteria"/>
</dbReference>
<reference evidence="1 2" key="1">
    <citation type="submission" date="2014-04" db="EMBL/GenBank/DDBJ databases">
        <title>A comprehensive comparison of genomes of Erythrobacter spp. strains.</title>
        <authorList>
            <person name="Zheng Q."/>
        </authorList>
    </citation>
    <scope>NUCLEOTIDE SEQUENCE [LARGE SCALE GENOMIC DNA]</scope>
    <source>
        <strain evidence="1 2">DSM 6997</strain>
    </source>
</reference>
<dbReference type="RefSeq" id="WP_051699276.1">
    <property type="nucleotide sequence ID" value="NZ_JMIW01000006.1"/>
</dbReference>
<keyword evidence="2" id="KW-1185">Reference proteome</keyword>
<comment type="caution">
    <text evidence="1">The sequence shown here is derived from an EMBL/GenBank/DDBJ whole genome shotgun (WGS) entry which is preliminary data.</text>
</comment>
<accession>A0A074M925</accession>
<name>A0A074M925_ERYLO</name>
<evidence type="ECO:0000313" key="1">
    <source>
        <dbReference type="EMBL" id="KEO89265.1"/>
    </source>
</evidence>
<evidence type="ECO:0008006" key="3">
    <source>
        <dbReference type="Google" id="ProtNLM"/>
    </source>
</evidence>
<sequence>MPATANAAPKETANHKILPHELPQALGRAGDGLKVLSLDCFDTLLWRDCHAPTDVFAALPDISVGQRIAGEQKARKAEAIQRQRTEIGIEAIYEHAMPGANDRARAKAVRDELDAEARSCFAFAPTVQLMREAKARGHKVVIVSDTYLSARQLQKLIECAAGVEVAGLIDRVFVSSEAGISKSQGLLQKVMKALKVAPSQVLHIGDNPKADFEASRSLGVPALHLVQFSESAVQRLRLERACQQLVGDSRHMQKEAARGLMPHRSVLAHEGPKVTGREAALGLTVLGPVFYAFDQWLRSEAAALEAARGGRVHWLFMLRDGHLPHIVHEEGGTAGGAAESTALVEISRFVSIAASLTTKEAYTRYYSGELGRKPSTLARQMLFTEDEISQIVGEDKTEEQMLEGSYRLADELKKGKRQKIIRRRARERADRLVAHVRARVNPAPGDTLMLVDLGYNGSAQSHVDALLAQSFDCHVAGRYLLLRELAATGLDKKGLIDERHYDFELIDALCGNVAVIEQLATCALGSVRDFTPEGEPIREEVSVKGAQSEVRDKVQAGVLRYVRAARSAPVIRQDCLHTETALRESALGALSRFMFLPHSGELDVLKAFEHDVNLGSERMVPLFDKARAKASMRRRGLFYMKGSQRMFLPAELESEDIHTKLSLLAQKRFGLGLTYNDTAQNSIPIPAFFMSENDSAQSVVDAQPTHEGFYSARIPIPAGIQNIALGVGSVFEWFELGSIWVSTIQSLKGAMGSEEEDIEIGAQFDGLKIHAPGLLECTGTAAFLLVKTPLGSDGEPPQMIEIVMRPLIRRKTNTAEMAPENLPVKQGHARALLSKKEAAA</sequence>
<evidence type="ECO:0000313" key="2">
    <source>
        <dbReference type="Proteomes" id="UP000027647"/>
    </source>
</evidence>
<dbReference type="InterPro" id="IPR036412">
    <property type="entry name" value="HAD-like_sf"/>
</dbReference>
<organism evidence="1 2">
    <name type="scientific">Erythrobacter longus</name>
    <dbReference type="NCBI Taxonomy" id="1044"/>
    <lineage>
        <taxon>Bacteria</taxon>
        <taxon>Pseudomonadati</taxon>
        <taxon>Pseudomonadota</taxon>
        <taxon>Alphaproteobacteria</taxon>
        <taxon>Sphingomonadales</taxon>
        <taxon>Erythrobacteraceae</taxon>
        <taxon>Erythrobacter/Porphyrobacter group</taxon>
        <taxon>Erythrobacter</taxon>
    </lineage>
</organism>
<dbReference type="STRING" id="1044.EH31_14660"/>
<gene>
    <name evidence="1" type="ORF">EH31_14660</name>
</gene>
<dbReference type="SUPFAM" id="SSF56784">
    <property type="entry name" value="HAD-like"/>
    <property type="match status" value="1"/>
</dbReference>
<dbReference type="InterPro" id="IPR023214">
    <property type="entry name" value="HAD_sf"/>
</dbReference>
<dbReference type="Gene3D" id="3.40.50.1000">
    <property type="entry name" value="HAD superfamily/HAD-like"/>
    <property type="match status" value="1"/>
</dbReference>